<evidence type="ECO:0000313" key="4">
    <source>
        <dbReference type="Proteomes" id="UP001341840"/>
    </source>
</evidence>
<keyword evidence="4" id="KW-1185">Reference proteome</keyword>
<name>A0ABU6YPC0_9FABA</name>
<accession>A0ABU6YPC0</accession>
<keyword evidence="2" id="KW-0472">Membrane</keyword>
<feature type="region of interest" description="Disordered" evidence="1">
    <location>
        <begin position="1"/>
        <end position="27"/>
    </location>
</feature>
<proteinExistence type="predicted"/>
<reference evidence="3 4" key="1">
    <citation type="journal article" date="2023" name="Plants (Basel)">
        <title>Bridging the Gap: Combining Genomics and Transcriptomics Approaches to Understand Stylosanthes scabra, an Orphan Legume from the Brazilian Caatinga.</title>
        <authorList>
            <person name="Ferreira-Neto J.R.C."/>
            <person name="da Silva M.D."/>
            <person name="Binneck E."/>
            <person name="de Melo N.F."/>
            <person name="da Silva R.H."/>
            <person name="de Melo A.L.T.M."/>
            <person name="Pandolfi V."/>
            <person name="Bustamante F.O."/>
            <person name="Brasileiro-Vidal A.C."/>
            <person name="Benko-Iseppon A.M."/>
        </authorList>
    </citation>
    <scope>NUCLEOTIDE SEQUENCE [LARGE SCALE GENOMIC DNA]</scope>
    <source>
        <tissue evidence="3">Leaves</tissue>
    </source>
</reference>
<evidence type="ECO:0000256" key="1">
    <source>
        <dbReference type="SAM" id="MobiDB-lite"/>
    </source>
</evidence>
<keyword evidence="2" id="KW-1133">Transmembrane helix</keyword>
<dbReference type="Proteomes" id="UP001341840">
    <property type="component" value="Unassembled WGS sequence"/>
</dbReference>
<dbReference type="EMBL" id="JASCZI010242452">
    <property type="protein sequence ID" value="MED6211124.1"/>
    <property type="molecule type" value="Genomic_DNA"/>
</dbReference>
<sequence>MEGAKRNSASQSARSKKVNCHRGQMVEAGPPNAPVHDSLFSQPPPSLFFVVVVLIFDRAVLIVAVVVLVVAAFVVQRRSTTTVLVSCHFLPFRSPSPL</sequence>
<evidence type="ECO:0000256" key="2">
    <source>
        <dbReference type="SAM" id="Phobius"/>
    </source>
</evidence>
<evidence type="ECO:0000313" key="3">
    <source>
        <dbReference type="EMBL" id="MED6211124.1"/>
    </source>
</evidence>
<keyword evidence="2" id="KW-0812">Transmembrane</keyword>
<gene>
    <name evidence="3" type="ORF">PIB30_070553</name>
</gene>
<organism evidence="3 4">
    <name type="scientific">Stylosanthes scabra</name>
    <dbReference type="NCBI Taxonomy" id="79078"/>
    <lineage>
        <taxon>Eukaryota</taxon>
        <taxon>Viridiplantae</taxon>
        <taxon>Streptophyta</taxon>
        <taxon>Embryophyta</taxon>
        <taxon>Tracheophyta</taxon>
        <taxon>Spermatophyta</taxon>
        <taxon>Magnoliopsida</taxon>
        <taxon>eudicotyledons</taxon>
        <taxon>Gunneridae</taxon>
        <taxon>Pentapetalae</taxon>
        <taxon>rosids</taxon>
        <taxon>fabids</taxon>
        <taxon>Fabales</taxon>
        <taxon>Fabaceae</taxon>
        <taxon>Papilionoideae</taxon>
        <taxon>50 kb inversion clade</taxon>
        <taxon>dalbergioids sensu lato</taxon>
        <taxon>Dalbergieae</taxon>
        <taxon>Pterocarpus clade</taxon>
        <taxon>Stylosanthes</taxon>
    </lineage>
</organism>
<feature type="transmembrane region" description="Helical" evidence="2">
    <location>
        <begin position="47"/>
        <end position="75"/>
    </location>
</feature>
<protein>
    <submittedName>
        <fullName evidence="3">Uncharacterized protein</fullName>
    </submittedName>
</protein>
<comment type="caution">
    <text evidence="3">The sequence shown here is derived from an EMBL/GenBank/DDBJ whole genome shotgun (WGS) entry which is preliminary data.</text>
</comment>